<protein>
    <submittedName>
        <fullName evidence="1">DUF928</fullName>
    </submittedName>
</protein>
<name>A0A975BES7_9BACT</name>
<keyword evidence="2" id="KW-1185">Reference proteome</keyword>
<dbReference type="AlphaFoldDB" id="A0A975BES7"/>
<dbReference type="KEGG" id="dmm:dnm_000280"/>
<accession>A0A975BES7</accession>
<dbReference type="Proteomes" id="UP000663722">
    <property type="component" value="Chromosome"/>
</dbReference>
<dbReference type="InterPro" id="IPR010328">
    <property type="entry name" value="DUF928"/>
</dbReference>
<reference evidence="1" key="1">
    <citation type="journal article" date="2021" name="Microb. Physiol.">
        <title>Proteogenomic Insights into the Physiology of Marine, Sulfate-Reducing, Filamentous Desulfonema limicola and Desulfonema magnum.</title>
        <authorList>
            <person name="Schnaars V."/>
            <person name="Wohlbrand L."/>
            <person name="Scheve S."/>
            <person name="Hinrichs C."/>
            <person name="Reinhardt R."/>
            <person name="Rabus R."/>
        </authorList>
    </citation>
    <scope>NUCLEOTIDE SEQUENCE</scope>
    <source>
        <strain evidence="1">4be13</strain>
    </source>
</reference>
<gene>
    <name evidence="1" type="ORF">dnm_000280</name>
</gene>
<dbReference type="EMBL" id="CP061800">
    <property type="protein sequence ID" value="QTA84036.1"/>
    <property type="molecule type" value="Genomic_DNA"/>
</dbReference>
<evidence type="ECO:0000313" key="1">
    <source>
        <dbReference type="EMBL" id="QTA84036.1"/>
    </source>
</evidence>
<proteinExistence type="predicted"/>
<sequence>MPKRMAPLAPERTGLTFKNQPVLSWYISDPWPGKIEFTLNEAGAVESVLKMNIDGPDKEGIYQINLADHNVTLKPGGEYEWFLVIVPVPEERSADFLASATIRMAELSNELSARLANTPKDKLHYVYAEEGYWYDSIESLSQLIDARPDDHILKQQRMALLRQVNLPRAAAYDSKKTSTD</sequence>
<evidence type="ECO:0000313" key="2">
    <source>
        <dbReference type="Proteomes" id="UP000663722"/>
    </source>
</evidence>
<dbReference type="Pfam" id="PF06051">
    <property type="entry name" value="DUF928"/>
    <property type="match status" value="1"/>
</dbReference>
<organism evidence="1 2">
    <name type="scientific">Desulfonema magnum</name>
    <dbReference type="NCBI Taxonomy" id="45655"/>
    <lineage>
        <taxon>Bacteria</taxon>
        <taxon>Pseudomonadati</taxon>
        <taxon>Thermodesulfobacteriota</taxon>
        <taxon>Desulfobacteria</taxon>
        <taxon>Desulfobacterales</taxon>
        <taxon>Desulfococcaceae</taxon>
        <taxon>Desulfonema</taxon>
    </lineage>
</organism>